<dbReference type="RefSeq" id="WP_087108304.1">
    <property type="nucleotide sequence ID" value="NZ_CBCSCN010000009.1"/>
</dbReference>
<accession>A0A1X7AHW1</accession>
<protein>
    <submittedName>
        <fullName evidence="1">Acetolactate synthase 2 regulatory subunit</fullName>
    </submittedName>
</protein>
<reference evidence="1 2" key="1">
    <citation type="submission" date="2017-03" db="EMBL/GenBank/DDBJ databases">
        <authorList>
            <person name="Afonso C.L."/>
            <person name="Miller P.J."/>
            <person name="Scott M.A."/>
            <person name="Spackman E."/>
            <person name="Goraichik I."/>
            <person name="Dimitrov K.M."/>
            <person name="Suarez D.L."/>
            <person name="Swayne D.E."/>
        </authorList>
    </citation>
    <scope>NUCLEOTIDE SEQUENCE [LARGE SCALE GENOMIC DNA]</scope>
    <source>
        <strain evidence="1">SB41UT1</strain>
    </source>
</reference>
<keyword evidence="2" id="KW-1185">Reference proteome</keyword>
<proteinExistence type="predicted"/>
<organism evidence="1 2">
    <name type="scientific">Parendozoicomonas haliclonae</name>
    <dbReference type="NCBI Taxonomy" id="1960125"/>
    <lineage>
        <taxon>Bacteria</taxon>
        <taxon>Pseudomonadati</taxon>
        <taxon>Pseudomonadota</taxon>
        <taxon>Gammaproteobacteria</taxon>
        <taxon>Oceanospirillales</taxon>
        <taxon>Endozoicomonadaceae</taxon>
        <taxon>Parendozoicomonas</taxon>
    </lineage>
</organism>
<name>A0A1X7AHW1_9GAMM</name>
<dbReference type="EMBL" id="FWPT01000003">
    <property type="protein sequence ID" value="SMA42249.1"/>
    <property type="molecule type" value="Genomic_DNA"/>
</dbReference>
<dbReference type="AlphaFoldDB" id="A0A1X7AHW1"/>
<gene>
    <name evidence="1" type="ORF">EHSB41UT_01408</name>
</gene>
<dbReference type="Proteomes" id="UP000196573">
    <property type="component" value="Unassembled WGS sequence"/>
</dbReference>
<sequence length="88" mass="9748">MSQPIRQYRLKLIAANTPGSLERVLNNSRSGGFAVDNFSASLCVERNQYLIDLQVSGGNSQNNLIIALLQESDIRSLTPYRKGMSAYL</sequence>
<evidence type="ECO:0000313" key="2">
    <source>
        <dbReference type="Proteomes" id="UP000196573"/>
    </source>
</evidence>
<evidence type="ECO:0000313" key="1">
    <source>
        <dbReference type="EMBL" id="SMA42249.1"/>
    </source>
</evidence>
<dbReference type="OrthoDB" id="6198158at2"/>